<sequence length="501" mass="55524">MNLAQLLDQAAKTFGERPAVVFEDQEISYAELSDATSRFAGGLKEIGIQPGDRVAVYLPNLPQFVISIWGILKAGAVPTPMNPQLRSREIAYQLKDSGAKLMIGLLPLLHEIESAVSQVPGVRIVTVGGESPHKRFRDLLKAAPYFVDCKDDEIALQPYTSGTTGHPKGVLLTHRNLISNVQATSKLFSLPPEEDRLLIPIPMFHITGMTVLMLSPLTRGASIYPMIRWEAEGALKLIQKHRITDVLCVPTIYIDLLHHPKLKEYDISSLKLCSSGGARMPVPVMEAYEAKLGIRIYEGYGLTETSPVTHTNLAAPKRMPGSIGWPIENTECKIADDQGRALTPSQVGELLIRGPQVMKGYHNNPQATRAAIEPDGFFHTGDLAYVDQEGYYYIVDRVKDMINVGGLKVYPKEVEHVLYEHPAVAECAVVGIPDERKGETVKAFVVLRPSHKPSETLEEELRKHCLEEIAAYKHPREIEFVDTLPKTASGKIQKYRLKAKS</sequence>
<dbReference type="Pfam" id="PF13193">
    <property type="entry name" value="AMP-binding_C"/>
    <property type="match status" value="1"/>
</dbReference>
<comment type="similarity">
    <text evidence="1">Belongs to the ATP-dependent AMP-binding enzyme family.</text>
</comment>
<proteinExistence type="inferred from homology"/>
<evidence type="ECO:0000256" key="1">
    <source>
        <dbReference type="ARBA" id="ARBA00006432"/>
    </source>
</evidence>
<evidence type="ECO:0000256" key="2">
    <source>
        <dbReference type="ARBA" id="ARBA00022598"/>
    </source>
</evidence>
<dbReference type="FunFam" id="3.40.50.12780:FF:000003">
    <property type="entry name" value="Long-chain-fatty-acid--CoA ligase FadD"/>
    <property type="match status" value="1"/>
</dbReference>
<evidence type="ECO:0000259" key="3">
    <source>
        <dbReference type="Pfam" id="PF00501"/>
    </source>
</evidence>
<protein>
    <recommendedName>
        <fullName evidence="7">Long-chain fatty acid--CoA ligase</fullName>
    </recommendedName>
</protein>
<evidence type="ECO:0000313" key="6">
    <source>
        <dbReference type="Proteomes" id="UP000179157"/>
    </source>
</evidence>
<dbReference type="InterPro" id="IPR000873">
    <property type="entry name" value="AMP-dep_synth/lig_dom"/>
</dbReference>
<dbReference type="InterPro" id="IPR045851">
    <property type="entry name" value="AMP-bd_C_sf"/>
</dbReference>
<accession>A0A1F5UT83</accession>
<dbReference type="FunFam" id="3.30.300.30:FF:000008">
    <property type="entry name" value="2,3-dihydroxybenzoate-AMP ligase"/>
    <property type="match status" value="1"/>
</dbReference>
<gene>
    <name evidence="5" type="ORF">A2Z21_07495</name>
</gene>
<name>A0A1F5UT83_FRAXR</name>
<dbReference type="EMBL" id="MFGX01000084">
    <property type="protein sequence ID" value="OGF54355.1"/>
    <property type="molecule type" value="Genomic_DNA"/>
</dbReference>
<dbReference type="PANTHER" id="PTHR43767:SF1">
    <property type="entry name" value="NONRIBOSOMAL PEPTIDE SYNTHASE PES1 (EUROFUNG)-RELATED"/>
    <property type="match status" value="1"/>
</dbReference>
<dbReference type="Gene3D" id="3.30.300.30">
    <property type="match status" value="1"/>
</dbReference>
<dbReference type="Gene3D" id="3.40.50.12780">
    <property type="entry name" value="N-terminal domain of ligase-like"/>
    <property type="match status" value="1"/>
</dbReference>
<dbReference type="SUPFAM" id="SSF56801">
    <property type="entry name" value="Acetyl-CoA synthetase-like"/>
    <property type="match status" value="1"/>
</dbReference>
<dbReference type="STRING" id="1817864.A2Z21_07495"/>
<keyword evidence="2" id="KW-0436">Ligase</keyword>
<dbReference type="CDD" id="cd05936">
    <property type="entry name" value="FC-FACS_FadD_like"/>
    <property type="match status" value="1"/>
</dbReference>
<reference evidence="5 6" key="1">
    <citation type="journal article" date="2016" name="Nat. Commun.">
        <title>Thousands of microbial genomes shed light on interconnected biogeochemical processes in an aquifer system.</title>
        <authorList>
            <person name="Anantharaman K."/>
            <person name="Brown C.T."/>
            <person name="Hug L.A."/>
            <person name="Sharon I."/>
            <person name="Castelle C.J."/>
            <person name="Probst A.J."/>
            <person name="Thomas B.C."/>
            <person name="Singh A."/>
            <person name="Wilkins M.J."/>
            <person name="Karaoz U."/>
            <person name="Brodie E.L."/>
            <person name="Williams K.H."/>
            <person name="Hubbard S.S."/>
            <person name="Banfield J.F."/>
        </authorList>
    </citation>
    <scope>NUCLEOTIDE SEQUENCE [LARGE SCALE GENOMIC DNA]</scope>
    <source>
        <strain evidence="6">RBG_16_55_9</strain>
    </source>
</reference>
<evidence type="ECO:0000313" key="5">
    <source>
        <dbReference type="EMBL" id="OGF54355.1"/>
    </source>
</evidence>
<dbReference type="NCBIfam" id="NF004837">
    <property type="entry name" value="PRK06187.1"/>
    <property type="match status" value="1"/>
</dbReference>
<dbReference type="InterPro" id="IPR025110">
    <property type="entry name" value="AMP-bd_C"/>
</dbReference>
<organism evidence="5 6">
    <name type="scientific">Fraserbacteria sp. (strain RBG_16_55_9)</name>
    <dbReference type="NCBI Taxonomy" id="1817864"/>
    <lineage>
        <taxon>Bacteria</taxon>
        <taxon>Candidatus Fraseribacteriota</taxon>
    </lineage>
</organism>
<feature type="domain" description="AMP-dependent synthetase/ligase" evidence="3">
    <location>
        <begin position="8"/>
        <end position="362"/>
    </location>
</feature>
<dbReference type="InterPro" id="IPR050237">
    <property type="entry name" value="ATP-dep_AMP-bd_enzyme"/>
</dbReference>
<feature type="domain" description="AMP-binding enzyme C-terminal" evidence="4">
    <location>
        <begin position="413"/>
        <end position="491"/>
    </location>
</feature>
<dbReference type="Proteomes" id="UP000179157">
    <property type="component" value="Unassembled WGS sequence"/>
</dbReference>
<dbReference type="GO" id="GO:0016878">
    <property type="term" value="F:acid-thiol ligase activity"/>
    <property type="evidence" value="ECO:0007669"/>
    <property type="project" value="UniProtKB-ARBA"/>
</dbReference>
<evidence type="ECO:0000259" key="4">
    <source>
        <dbReference type="Pfam" id="PF13193"/>
    </source>
</evidence>
<dbReference type="AlphaFoldDB" id="A0A1F5UT83"/>
<dbReference type="Pfam" id="PF00501">
    <property type="entry name" value="AMP-binding"/>
    <property type="match status" value="1"/>
</dbReference>
<comment type="caution">
    <text evidence="5">The sequence shown here is derived from an EMBL/GenBank/DDBJ whole genome shotgun (WGS) entry which is preliminary data.</text>
</comment>
<evidence type="ECO:0008006" key="7">
    <source>
        <dbReference type="Google" id="ProtNLM"/>
    </source>
</evidence>
<dbReference type="InterPro" id="IPR042099">
    <property type="entry name" value="ANL_N_sf"/>
</dbReference>
<dbReference type="PANTHER" id="PTHR43767">
    <property type="entry name" value="LONG-CHAIN-FATTY-ACID--COA LIGASE"/>
    <property type="match status" value="1"/>
</dbReference>